<gene>
    <name evidence="2" type="ORF">ACFQ07_30120</name>
</gene>
<evidence type="ECO:0000256" key="1">
    <source>
        <dbReference type="SAM" id="MobiDB-lite"/>
    </source>
</evidence>
<accession>A0ABW3CSC5</accession>
<protein>
    <submittedName>
        <fullName evidence="2">Uncharacterized protein</fullName>
    </submittedName>
</protein>
<organism evidence="2 3">
    <name type="scientific">Actinomadura adrarensis</name>
    <dbReference type="NCBI Taxonomy" id="1819600"/>
    <lineage>
        <taxon>Bacteria</taxon>
        <taxon>Bacillati</taxon>
        <taxon>Actinomycetota</taxon>
        <taxon>Actinomycetes</taxon>
        <taxon>Streptosporangiales</taxon>
        <taxon>Thermomonosporaceae</taxon>
        <taxon>Actinomadura</taxon>
    </lineage>
</organism>
<dbReference type="Proteomes" id="UP001597083">
    <property type="component" value="Unassembled WGS sequence"/>
</dbReference>
<comment type="caution">
    <text evidence="2">The sequence shown here is derived from an EMBL/GenBank/DDBJ whole genome shotgun (WGS) entry which is preliminary data.</text>
</comment>
<sequence>MADDELQVRPEWRGTGDVRFPVAARVRGQWWVLRMNRFPDHPLWTLFVDGVRRFDINDVPATWGRPADPAVPTLEAGAGSEALRPVR</sequence>
<evidence type="ECO:0000313" key="2">
    <source>
        <dbReference type="EMBL" id="MFD0856533.1"/>
    </source>
</evidence>
<evidence type="ECO:0000313" key="3">
    <source>
        <dbReference type="Proteomes" id="UP001597083"/>
    </source>
</evidence>
<name>A0ABW3CSC5_9ACTN</name>
<feature type="non-terminal residue" evidence="2">
    <location>
        <position position="87"/>
    </location>
</feature>
<reference evidence="3" key="1">
    <citation type="journal article" date="2019" name="Int. J. Syst. Evol. Microbiol.">
        <title>The Global Catalogue of Microorganisms (GCM) 10K type strain sequencing project: providing services to taxonomists for standard genome sequencing and annotation.</title>
        <authorList>
            <consortium name="The Broad Institute Genomics Platform"/>
            <consortium name="The Broad Institute Genome Sequencing Center for Infectious Disease"/>
            <person name="Wu L."/>
            <person name="Ma J."/>
        </authorList>
    </citation>
    <scope>NUCLEOTIDE SEQUENCE [LARGE SCALE GENOMIC DNA]</scope>
    <source>
        <strain evidence="3">JCM 31696</strain>
    </source>
</reference>
<proteinExistence type="predicted"/>
<feature type="region of interest" description="Disordered" evidence="1">
    <location>
        <begin position="65"/>
        <end position="87"/>
    </location>
</feature>
<keyword evidence="3" id="KW-1185">Reference proteome</keyword>
<dbReference type="EMBL" id="JBHTIR010004158">
    <property type="protein sequence ID" value="MFD0856533.1"/>
    <property type="molecule type" value="Genomic_DNA"/>
</dbReference>